<feature type="compositionally biased region" description="Polar residues" evidence="1">
    <location>
        <begin position="349"/>
        <end position="361"/>
    </location>
</feature>
<evidence type="ECO:0000256" key="2">
    <source>
        <dbReference type="SAM" id="Phobius"/>
    </source>
</evidence>
<sequence>MSTPFLKLLSAFVATLSLVLPVVAVPIPISSPTAIAFITSLTVIPSSLILLLVVKYLYVKSRKADAASGHTPSNNSSSQLPLLVGLLGSPDWEIKRKCSEHSTVQEINSRFSFLSLGRGTAPYFSHRDEKLSVFQRLGRSSRIPGLRIPPAAHPASPPDQSFFYALDTPASSTQSSLGNLLPESALVRLVSQNQIKDLSECLPKNTTEIPTPDQHFSISPSSFTQATPEIKSPPMVKRYTFLRRAPIPPFLPIQTPPESPILVDPKQSSPHRNFVFHLHTQGPSMVHRRISHPYAQSPVDPSPSAASTFPQHASQEFHSCDERSPGTSDGHSSPASPSMSPTHHLLGKVTSNGKSPSSSLLVNPGGGSPFFASTTGNQGLTIPRPVSTSYVEDTLGGQSPKFFAPRSTGAITGAKLVPFSASARASVISESPSYNSEHACQGGTSPTVPYELDEYYDYVGPEGVFPTSSGTGSSLHRDGPGQAGSPSHITPSAGGNSLEPSVSGVYGVPGALFSIPEEDTQAESSSYTSRSNPSSGSNGSAGATATGSLLLTSTSGYRDFAASFVSIPGAFRVVNLSTPGASGAGIRSTHTGSGSPPFTSTPAQATLRGTGYSGNSPPNVDMGRVGARESYPGSGDLNDGTEISGACMNGLYEELEEWGCEWILQNQQQPSPRTGRK</sequence>
<feature type="compositionally biased region" description="Polar residues" evidence="1">
    <location>
        <begin position="588"/>
        <end position="604"/>
    </location>
</feature>
<feature type="compositionally biased region" description="Low complexity" evidence="1">
    <location>
        <begin position="524"/>
        <end position="542"/>
    </location>
</feature>
<feature type="compositionally biased region" description="Polar residues" evidence="1">
    <location>
        <begin position="325"/>
        <end position="341"/>
    </location>
</feature>
<dbReference type="OrthoDB" id="10457561at2759"/>
<feature type="compositionally biased region" description="Polar residues" evidence="1">
    <location>
        <begin position="304"/>
        <end position="317"/>
    </location>
</feature>
<feature type="transmembrane region" description="Helical" evidence="2">
    <location>
        <begin position="34"/>
        <end position="54"/>
    </location>
</feature>
<dbReference type="Proteomes" id="UP000736335">
    <property type="component" value="Unassembled WGS sequence"/>
</dbReference>
<feature type="region of interest" description="Disordered" evidence="1">
    <location>
        <begin position="209"/>
        <end position="229"/>
    </location>
</feature>
<proteinExistence type="predicted"/>
<gene>
    <name evidence="4" type="ORF">BJ322DRAFT_1048882</name>
</gene>
<name>A0A9P6L9J3_9AGAM</name>
<reference evidence="4" key="1">
    <citation type="journal article" date="2020" name="Nat. Commun.">
        <title>Large-scale genome sequencing of mycorrhizal fungi provides insights into the early evolution of symbiotic traits.</title>
        <authorList>
            <person name="Miyauchi S."/>
            <person name="Kiss E."/>
            <person name="Kuo A."/>
            <person name="Drula E."/>
            <person name="Kohler A."/>
            <person name="Sanchez-Garcia M."/>
            <person name="Morin E."/>
            <person name="Andreopoulos B."/>
            <person name="Barry K.W."/>
            <person name="Bonito G."/>
            <person name="Buee M."/>
            <person name="Carver A."/>
            <person name="Chen C."/>
            <person name="Cichocki N."/>
            <person name="Clum A."/>
            <person name="Culley D."/>
            <person name="Crous P.W."/>
            <person name="Fauchery L."/>
            <person name="Girlanda M."/>
            <person name="Hayes R.D."/>
            <person name="Keri Z."/>
            <person name="LaButti K."/>
            <person name="Lipzen A."/>
            <person name="Lombard V."/>
            <person name="Magnuson J."/>
            <person name="Maillard F."/>
            <person name="Murat C."/>
            <person name="Nolan M."/>
            <person name="Ohm R.A."/>
            <person name="Pangilinan J."/>
            <person name="Pereira M.F."/>
            <person name="Perotto S."/>
            <person name="Peter M."/>
            <person name="Pfister S."/>
            <person name="Riley R."/>
            <person name="Sitrit Y."/>
            <person name="Stielow J.B."/>
            <person name="Szollosi G."/>
            <person name="Zifcakova L."/>
            <person name="Stursova M."/>
            <person name="Spatafora J.W."/>
            <person name="Tedersoo L."/>
            <person name="Vaario L.M."/>
            <person name="Yamada A."/>
            <person name="Yan M."/>
            <person name="Wang P."/>
            <person name="Xu J."/>
            <person name="Bruns T."/>
            <person name="Baldrian P."/>
            <person name="Vilgalys R."/>
            <person name="Dunand C."/>
            <person name="Henrissat B."/>
            <person name="Grigoriev I.V."/>
            <person name="Hibbett D."/>
            <person name="Nagy L.G."/>
            <person name="Martin F.M."/>
        </authorList>
    </citation>
    <scope>NUCLEOTIDE SEQUENCE</scope>
    <source>
        <strain evidence="4">UH-Tt-Lm1</strain>
    </source>
</reference>
<evidence type="ECO:0000256" key="3">
    <source>
        <dbReference type="SAM" id="SignalP"/>
    </source>
</evidence>
<evidence type="ECO:0000313" key="5">
    <source>
        <dbReference type="Proteomes" id="UP000736335"/>
    </source>
</evidence>
<evidence type="ECO:0000256" key="1">
    <source>
        <dbReference type="SAM" id="MobiDB-lite"/>
    </source>
</evidence>
<evidence type="ECO:0000313" key="4">
    <source>
        <dbReference type="EMBL" id="KAF9788451.1"/>
    </source>
</evidence>
<feature type="region of interest" description="Disordered" evidence="1">
    <location>
        <begin position="461"/>
        <end position="501"/>
    </location>
</feature>
<accession>A0A9P6L9J3</accession>
<reference evidence="4" key="2">
    <citation type="submission" date="2020-11" db="EMBL/GenBank/DDBJ databases">
        <authorList>
            <consortium name="DOE Joint Genome Institute"/>
            <person name="Kuo A."/>
            <person name="Miyauchi S."/>
            <person name="Kiss E."/>
            <person name="Drula E."/>
            <person name="Kohler A."/>
            <person name="Sanchez-Garcia M."/>
            <person name="Andreopoulos B."/>
            <person name="Barry K.W."/>
            <person name="Bonito G."/>
            <person name="Buee M."/>
            <person name="Carver A."/>
            <person name="Chen C."/>
            <person name="Cichocki N."/>
            <person name="Clum A."/>
            <person name="Culley D."/>
            <person name="Crous P.W."/>
            <person name="Fauchery L."/>
            <person name="Girlanda M."/>
            <person name="Hayes R."/>
            <person name="Keri Z."/>
            <person name="Labutti K."/>
            <person name="Lipzen A."/>
            <person name="Lombard V."/>
            <person name="Magnuson J."/>
            <person name="Maillard F."/>
            <person name="Morin E."/>
            <person name="Murat C."/>
            <person name="Nolan M."/>
            <person name="Ohm R."/>
            <person name="Pangilinan J."/>
            <person name="Pereira M."/>
            <person name="Perotto S."/>
            <person name="Peter M."/>
            <person name="Riley R."/>
            <person name="Sitrit Y."/>
            <person name="Stielow B."/>
            <person name="Szollosi G."/>
            <person name="Zifcakova L."/>
            <person name="Stursova M."/>
            <person name="Spatafora J.W."/>
            <person name="Tedersoo L."/>
            <person name="Vaario L.-M."/>
            <person name="Yamada A."/>
            <person name="Yan M."/>
            <person name="Wang P."/>
            <person name="Xu J."/>
            <person name="Bruns T."/>
            <person name="Baldrian P."/>
            <person name="Vilgalys R."/>
            <person name="Henrissat B."/>
            <person name="Grigoriev I.V."/>
            <person name="Hibbett D."/>
            <person name="Nagy L.G."/>
            <person name="Martin F.M."/>
        </authorList>
    </citation>
    <scope>NUCLEOTIDE SEQUENCE</scope>
    <source>
        <strain evidence="4">UH-Tt-Lm1</strain>
    </source>
</reference>
<feature type="compositionally biased region" description="Polar residues" evidence="1">
    <location>
        <begin position="209"/>
        <end position="227"/>
    </location>
</feature>
<keyword evidence="2" id="KW-0812">Transmembrane</keyword>
<comment type="caution">
    <text evidence="4">The sequence shown here is derived from an EMBL/GenBank/DDBJ whole genome shotgun (WGS) entry which is preliminary data.</text>
</comment>
<keyword evidence="2" id="KW-0472">Membrane</keyword>
<keyword evidence="3" id="KW-0732">Signal</keyword>
<feature type="chain" id="PRO_5040209786" evidence="3">
    <location>
        <begin position="25"/>
        <end position="677"/>
    </location>
</feature>
<feature type="region of interest" description="Disordered" evidence="1">
    <location>
        <begin position="518"/>
        <end position="542"/>
    </location>
</feature>
<feature type="signal peptide" evidence="3">
    <location>
        <begin position="1"/>
        <end position="24"/>
    </location>
</feature>
<feature type="region of interest" description="Disordered" evidence="1">
    <location>
        <begin position="293"/>
        <end position="363"/>
    </location>
</feature>
<feature type="region of interest" description="Disordered" evidence="1">
    <location>
        <begin position="581"/>
        <end position="619"/>
    </location>
</feature>
<dbReference type="AlphaFoldDB" id="A0A9P6L9J3"/>
<protein>
    <submittedName>
        <fullName evidence="4">Uncharacterized protein</fullName>
    </submittedName>
</protein>
<organism evidence="4 5">
    <name type="scientific">Thelephora terrestris</name>
    <dbReference type="NCBI Taxonomy" id="56493"/>
    <lineage>
        <taxon>Eukaryota</taxon>
        <taxon>Fungi</taxon>
        <taxon>Dikarya</taxon>
        <taxon>Basidiomycota</taxon>
        <taxon>Agaricomycotina</taxon>
        <taxon>Agaricomycetes</taxon>
        <taxon>Thelephorales</taxon>
        <taxon>Thelephoraceae</taxon>
        <taxon>Thelephora</taxon>
    </lineage>
</organism>
<keyword evidence="5" id="KW-1185">Reference proteome</keyword>
<feature type="compositionally biased region" description="Polar residues" evidence="1">
    <location>
        <begin position="484"/>
        <end position="500"/>
    </location>
</feature>
<keyword evidence="2" id="KW-1133">Transmembrane helix</keyword>
<dbReference type="EMBL" id="WIUZ02000004">
    <property type="protein sequence ID" value="KAF9788451.1"/>
    <property type="molecule type" value="Genomic_DNA"/>
</dbReference>